<accession>A0A1Z5JRI2</accession>
<dbReference type="EMBL" id="BDSP01000108">
    <property type="protein sequence ID" value="GAX16627.1"/>
    <property type="molecule type" value="Genomic_DNA"/>
</dbReference>
<evidence type="ECO:0000256" key="1">
    <source>
        <dbReference type="SAM" id="MobiDB-lite"/>
    </source>
</evidence>
<feature type="region of interest" description="Disordered" evidence="1">
    <location>
        <begin position="318"/>
        <end position="337"/>
    </location>
</feature>
<feature type="signal peptide" evidence="3">
    <location>
        <begin position="1"/>
        <end position="25"/>
    </location>
</feature>
<feature type="region of interest" description="Disordered" evidence="1">
    <location>
        <begin position="124"/>
        <end position="152"/>
    </location>
</feature>
<dbReference type="OrthoDB" id="542507at2759"/>
<feature type="chain" id="PRO_5013278176" description="DUF1517 domain-containing protein" evidence="3">
    <location>
        <begin position="26"/>
        <end position="439"/>
    </location>
</feature>
<keyword evidence="5" id="KW-1185">Reference proteome</keyword>
<evidence type="ECO:0000256" key="2">
    <source>
        <dbReference type="SAM" id="Phobius"/>
    </source>
</evidence>
<gene>
    <name evidence="4" type="ORF">FisN_23Lh244</name>
</gene>
<dbReference type="InParanoid" id="A0A1Z5JRI2"/>
<dbReference type="InterPro" id="IPR053023">
    <property type="entry name" value="FLAP_modulator"/>
</dbReference>
<organism evidence="4 5">
    <name type="scientific">Fistulifera solaris</name>
    <name type="common">Oleaginous diatom</name>
    <dbReference type="NCBI Taxonomy" id="1519565"/>
    <lineage>
        <taxon>Eukaryota</taxon>
        <taxon>Sar</taxon>
        <taxon>Stramenopiles</taxon>
        <taxon>Ochrophyta</taxon>
        <taxon>Bacillariophyta</taxon>
        <taxon>Bacillariophyceae</taxon>
        <taxon>Bacillariophycidae</taxon>
        <taxon>Naviculales</taxon>
        <taxon>Naviculaceae</taxon>
        <taxon>Fistulifera</taxon>
    </lineage>
</organism>
<keyword evidence="3" id="KW-0732">Signal</keyword>
<dbReference type="PANTHER" id="PTHR33975">
    <property type="entry name" value="MYELIN-ASSOCIATED OLIGODENDROCYTE BASIC PROTEIN"/>
    <property type="match status" value="1"/>
</dbReference>
<dbReference type="InterPro" id="IPR010903">
    <property type="entry name" value="DUF1517"/>
</dbReference>
<sequence length="439" mass="47401">MCIKSTKASLLVVLLVAVGLPSGTSFAPVASPYRSAVCSTAPMTKTFFKHQQQQTPRVTSTLSAKRPNMSDSEKQKTSTDPTPWALTYLKENNMGLNGRTAVVASLLALALTFSPMNADAAMSGGRMGGSFSSPSRSAPSRVMPSRSYSSPSYRGGYYSRPNVIVAPTITPFYSPFTPFYNPITPFYGGGAALTYRSPFFFGGGLFPLFALGFGAWALLTVVPNLLSRSDTFSSFESSALSSALGSGTSVAQISVAMEVPDRDDPNSILSVLDRLSRTARTDSRVGIQNLTSQVALELLRRKSSISAAWTRSKHFSKTQEAQRDYQQRSVQERSKFEQETVSKYGGVDYSTTSMKSAGASNSKATMAVVTILIAIDGDSTKLPTINSLRDVENALQKIASDVKTDDCLLSAEILWSPEARFETLSKRDVVADYPELRSV</sequence>
<dbReference type="AlphaFoldDB" id="A0A1Z5JRI2"/>
<protein>
    <recommendedName>
        <fullName evidence="6">DUF1517 domain-containing protein</fullName>
    </recommendedName>
</protein>
<keyword evidence="2" id="KW-0472">Membrane</keyword>
<name>A0A1Z5JRI2_FISSO</name>
<dbReference type="PANTHER" id="PTHR33975:SF2">
    <property type="entry name" value="MYELIN-ASSOCIATED OLIGODENDROCYTE BASIC PROTEIN"/>
    <property type="match status" value="1"/>
</dbReference>
<evidence type="ECO:0000313" key="4">
    <source>
        <dbReference type="EMBL" id="GAX16627.1"/>
    </source>
</evidence>
<proteinExistence type="predicted"/>
<dbReference type="Proteomes" id="UP000198406">
    <property type="component" value="Unassembled WGS sequence"/>
</dbReference>
<evidence type="ECO:0000256" key="3">
    <source>
        <dbReference type="SAM" id="SignalP"/>
    </source>
</evidence>
<feature type="compositionally biased region" description="Basic and acidic residues" evidence="1">
    <location>
        <begin position="320"/>
        <end position="337"/>
    </location>
</feature>
<comment type="caution">
    <text evidence="4">The sequence shown here is derived from an EMBL/GenBank/DDBJ whole genome shotgun (WGS) entry which is preliminary data.</text>
</comment>
<evidence type="ECO:0000313" key="5">
    <source>
        <dbReference type="Proteomes" id="UP000198406"/>
    </source>
</evidence>
<keyword evidence="2" id="KW-0812">Transmembrane</keyword>
<evidence type="ECO:0008006" key="6">
    <source>
        <dbReference type="Google" id="ProtNLM"/>
    </source>
</evidence>
<feature type="transmembrane region" description="Helical" evidence="2">
    <location>
        <begin position="199"/>
        <end position="219"/>
    </location>
</feature>
<keyword evidence="2" id="KW-1133">Transmembrane helix</keyword>
<dbReference type="Pfam" id="PF07466">
    <property type="entry name" value="DUF1517"/>
    <property type="match status" value="1"/>
</dbReference>
<reference evidence="4 5" key="1">
    <citation type="journal article" date="2015" name="Plant Cell">
        <title>Oil accumulation by the oleaginous diatom Fistulifera solaris as revealed by the genome and transcriptome.</title>
        <authorList>
            <person name="Tanaka T."/>
            <person name="Maeda Y."/>
            <person name="Veluchamy A."/>
            <person name="Tanaka M."/>
            <person name="Abida H."/>
            <person name="Marechal E."/>
            <person name="Bowler C."/>
            <person name="Muto M."/>
            <person name="Sunaga Y."/>
            <person name="Tanaka M."/>
            <person name="Yoshino T."/>
            <person name="Taniguchi T."/>
            <person name="Fukuda Y."/>
            <person name="Nemoto M."/>
            <person name="Matsumoto M."/>
            <person name="Wong P.S."/>
            <person name="Aburatani S."/>
            <person name="Fujibuchi W."/>
        </authorList>
    </citation>
    <scope>NUCLEOTIDE SEQUENCE [LARGE SCALE GENOMIC DNA]</scope>
    <source>
        <strain evidence="4 5">JPCC DA0580</strain>
    </source>
</reference>
<feature type="region of interest" description="Disordered" evidence="1">
    <location>
        <begin position="48"/>
        <end position="80"/>
    </location>
</feature>